<evidence type="ECO:0000256" key="1">
    <source>
        <dbReference type="ARBA" id="ARBA00022679"/>
    </source>
</evidence>
<dbReference type="SMART" id="SM00563">
    <property type="entry name" value="PlsC"/>
    <property type="match status" value="1"/>
</dbReference>
<evidence type="ECO:0000259" key="3">
    <source>
        <dbReference type="SMART" id="SM00563"/>
    </source>
</evidence>
<comment type="caution">
    <text evidence="4">The sequence shown here is derived from an EMBL/GenBank/DDBJ whole genome shotgun (WGS) entry which is preliminary data.</text>
</comment>
<keyword evidence="1" id="KW-0808">Transferase</keyword>
<dbReference type="GO" id="GO:0006654">
    <property type="term" value="P:phosphatidic acid biosynthetic process"/>
    <property type="evidence" value="ECO:0007669"/>
    <property type="project" value="TreeGrafter"/>
</dbReference>
<evidence type="ECO:0000313" key="5">
    <source>
        <dbReference type="Proteomes" id="UP000179069"/>
    </source>
</evidence>
<dbReference type="EMBL" id="MHCI01000012">
    <property type="protein sequence ID" value="OGY16677.1"/>
    <property type="molecule type" value="Genomic_DNA"/>
</dbReference>
<dbReference type="InterPro" id="IPR002123">
    <property type="entry name" value="Plipid/glycerol_acylTrfase"/>
</dbReference>
<organism evidence="4 5">
    <name type="scientific">Candidatus Chisholmbacteria bacterium RIFCSPHIGHO2_01_FULL_49_18</name>
    <dbReference type="NCBI Taxonomy" id="1797590"/>
    <lineage>
        <taxon>Bacteria</taxon>
        <taxon>Candidatus Chisholmiibacteriota</taxon>
    </lineage>
</organism>
<dbReference type="Pfam" id="PF01553">
    <property type="entry name" value="Acyltransferase"/>
    <property type="match status" value="1"/>
</dbReference>
<reference evidence="4 5" key="1">
    <citation type="journal article" date="2016" name="Nat. Commun.">
        <title>Thousands of microbial genomes shed light on interconnected biogeochemical processes in an aquifer system.</title>
        <authorList>
            <person name="Anantharaman K."/>
            <person name="Brown C.T."/>
            <person name="Hug L.A."/>
            <person name="Sharon I."/>
            <person name="Castelle C.J."/>
            <person name="Probst A.J."/>
            <person name="Thomas B.C."/>
            <person name="Singh A."/>
            <person name="Wilkins M.J."/>
            <person name="Karaoz U."/>
            <person name="Brodie E.L."/>
            <person name="Williams K.H."/>
            <person name="Hubbard S.S."/>
            <person name="Banfield J.F."/>
        </authorList>
    </citation>
    <scope>NUCLEOTIDE SEQUENCE [LARGE SCALE GENOMIC DNA]</scope>
</reference>
<evidence type="ECO:0000313" key="4">
    <source>
        <dbReference type="EMBL" id="OGY16677.1"/>
    </source>
</evidence>
<dbReference type="CDD" id="cd07989">
    <property type="entry name" value="LPLAT_AGPAT-like"/>
    <property type="match status" value="1"/>
</dbReference>
<dbReference type="PANTHER" id="PTHR10434:SF40">
    <property type="entry name" value="1-ACYL-SN-GLYCEROL-3-PHOSPHATE ACYLTRANSFERASE"/>
    <property type="match status" value="1"/>
</dbReference>
<dbReference type="AlphaFoldDB" id="A0A1G1VN76"/>
<protein>
    <recommendedName>
        <fullName evidence="3">Phospholipid/glycerol acyltransferase domain-containing protein</fullName>
    </recommendedName>
</protein>
<dbReference type="PANTHER" id="PTHR10434">
    <property type="entry name" value="1-ACYL-SN-GLYCEROL-3-PHOSPHATE ACYLTRANSFERASE"/>
    <property type="match status" value="1"/>
</dbReference>
<sequence length="236" mass="26749">MPVSKETLYPSRDGQFKEGVRDAFSRLFDLLDFQVEGQKNIEFLREGAAAVVAFFPHCGHLDAPAVRRAFPRDLRKFLFYPAASDYWFQENLSGKFRSEVSSLFLQRFSLSRDGSGKAIMHGIDRAVELLQTGYSVVVSPEGTRSTLSLSERQLHTGPAELVLRSGVPLVPVRLQGFEELLPKGLLLPKMFDGFQRRSVSVTIGEPMVFDLDTMMGPRSQQRKLITSQLREWFLEM</sequence>
<proteinExistence type="predicted"/>
<dbReference type="SUPFAM" id="SSF69593">
    <property type="entry name" value="Glycerol-3-phosphate (1)-acyltransferase"/>
    <property type="match status" value="1"/>
</dbReference>
<accession>A0A1G1VN76</accession>
<dbReference type="GO" id="GO:0003841">
    <property type="term" value="F:1-acylglycerol-3-phosphate O-acyltransferase activity"/>
    <property type="evidence" value="ECO:0007669"/>
    <property type="project" value="TreeGrafter"/>
</dbReference>
<gene>
    <name evidence="4" type="ORF">A2785_01815</name>
</gene>
<evidence type="ECO:0000256" key="2">
    <source>
        <dbReference type="ARBA" id="ARBA00023315"/>
    </source>
</evidence>
<dbReference type="Proteomes" id="UP000179069">
    <property type="component" value="Unassembled WGS sequence"/>
</dbReference>
<feature type="domain" description="Phospholipid/glycerol acyltransferase" evidence="3">
    <location>
        <begin position="51"/>
        <end position="177"/>
    </location>
</feature>
<name>A0A1G1VN76_9BACT</name>
<keyword evidence="2" id="KW-0012">Acyltransferase</keyword>